<evidence type="ECO:0000313" key="3">
    <source>
        <dbReference type="Proteomes" id="UP000078354"/>
    </source>
</evidence>
<accession>A0A191YPG7</accession>
<dbReference type="GO" id="GO:0005524">
    <property type="term" value="F:ATP binding"/>
    <property type="evidence" value="ECO:0007669"/>
    <property type="project" value="InterPro"/>
</dbReference>
<name>A0A191YPG7_9PSED</name>
<organism evidence="2 3">
    <name type="scientific">Pseudomonas silesiensis</name>
    <dbReference type="NCBI Taxonomy" id="1853130"/>
    <lineage>
        <taxon>Bacteria</taxon>
        <taxon>Pseudomonadati</taxon>
        <taxon>Pseudomonadota</taxon>
        <taxon>Gammaproteobacteria</taxon>
        <taxon>Pseudomonadales</taxon>
        <taxon>Pseudomonadaceae</taxon>
        <taxon>Pseudomonas</taxon>
    </lineage>
</organism>
<dbReference type="EMBL" id="CP014870">
    <property type="protein sequence ID" value="ANJ54664.1"/>
    <property type="molecule type" value="Genomic_DNA"/>
</dbReference>
<evidence type="ECO:0000259" key="1">
    <source>
        <dbReference type="Pfam" id="PF07728"/>
    </source>
</evidence>
<dbReference type="InterPro" id="IPR052934">
    <property type="entry name" value="Methyl-DNA_Rec/Restrict_Enz"/>
</dbReference>
<proteinExistence type="predicted"/>
<dbReference type="PANTHER" id="PTHR37291:SF1">
    <property type="entry name" value="TYPE IV METHYL-DIRECTED RESTRICTION ENZYME ECOKMCRB SUBUNIT"/>
    <property type="match status" value="1"/>
</dbReference>
<dbReference type="PANTHER" id="PTHR37291">
    <property type="entry name" value="5-METHYLCYTOSINE-SPECIFIC RESTRICTION ENZYME B"/>
    <property type="match status" value="1"/>
</dbReference>
<dbReference type="OrthoDB" id="9781481at2"/>
<dbReference type="GO" id="GO:0016887">
    <property type="term" value="F:ATP hydrolysis activity"/>
    <property type="evidence" value="ECO:0007669"/>
    <property type="project" value="InterPro"/>
</dbReference>
<evidence type="ECO:0000313" key="2">
    <source>
        <dbReference type="EMBL" id="ANJ54664.1"/>
    </source>
</evidence>
<dbReference type="InterPro" id="IPR011704">
    <property type="entry name" value="ATPase_dyneun-rel_AAA"/>
</dbReference>
<gene>
    <name evidence="2" type="ORF">PMA3_05560</name>
</gene>
<dbReference type="KEGG" id="psil:PMA3_05560"/>
<dbReference type="Pfam" id="PF07728">
    <property type="entry name" value="AAA_5"/>
    <property type="match status" value="1"/>
</dbReference>
<dbReference type="Proteomes" id="UP000078354">
    <property type="component" value="Chromosome"/>
</dbReference>
<dbReference type="REBASE" id="153004">
    <property type="entry name" value="PspA3McrBCP"/>
</dbReference>
<feature type="domain" description="ATPase dynein-related AAA" evidence="1">
    <location>
        <begin position="397"/>
        <end position="478"/>
    </location>
</feature>
<sequence>MTSPALNQILFGPPGTGKTYATIEAALEILVPEFLQANKDDRIALKRRFDELAADRHIEFVTFHQSFSYEDFVEGLRAESGEDGQLRYDVVDGVFKNLCTTAIAKVTQQAAAPIDIERRRVWKMSLGNTHGSDAYIFDECKENNYALLGYGGCIDFSGCKSREDIVQRFAEGGEVLPANAYGITAVHSFLLKMKIGDLLVVTEGNTKFRAIGEVTGEYRCLNREDQDFEYGQCRSVKWLRIYEPSLPHEQLMNGKFTQRTLYELGAGSLDRSKLAQLLGAPLQNSAGKFSPCVRFAKGESFGTGYVVASASIELLNLVKPNGKELPIGMSMLNTLAEYVRSGRLTVSDIRNKLVFDKISETKLEPFLINGYNNIFPVLVERILDTPSDRAEVEVTVRSSNARVLIIDEINRGNISRIFGELITLIEPSKRAGAAEALTLTLPYSKDHFSVPSNVYIIGTMNTADRSLAGLDIALRRRFTFREMPPKPELLKDVAVGELNVAQLLIVMNQRIEMLLDRDHCLGHAYFMPLVEDCTLERLGQIFREQVLPLLQEYFFEDWLRIQWILNDHRKASENCFVEQALFNSESLFGDKVVLSSQNNQWFINEDAFARIESFWGIIDHQLVPPKVQESIGAEKDGIQVRQLESGTIEVLKSGKIVSPSKPILRKLAAEHGLTTHHASGREFNTRHLGAAVISALKGVTA</sequence>
<keyword evidence="3" id="KW-1185">Reference proteome</keyword>
<dbReference type="RefSeq" id="WP_064676234.1">
    <property type="nucleotide sequence ID" value="NZ_CP014870.1"/>
</dbReference>
<dbReference type="InterPro" id="IPR027417">
    <property type="entry name" value="P-loop_NTPase"/>
</dbReference>
<dbReference type="Gene3D" id="3.40.50.300">
    <property type="entry name" value="P-loop containing nucleotide triphosphate hydrolases"/>
    <property type="match status" value="1"/>
</dbReference>
<reference evidence="2 3" key="1">
    <citation type="journal article" date="2018" name="Syst. Appl. Microbiol.">
        <title>Pseudomonas silesiensis sp. nov. strain A3T isolated from a biological pesticide sewage treatment plant and analysis of the complete genome sequence.</title>
        <authorList>
            <person name="Kaminski M.A."/>
            <person name="Furmanczyk E.M."/>
            <person name="Sobczak A."/>
            <person name="Dziembowski A."/>
            <person name="Lipinski L."/>
        </authorList>
    </citation>
    <scope>NUCLEOTIDE SEQUENCE [LARGE SCALE GENOMIC DNA]</scope>
    <source>
        <strain evidence="2 3">A3</strain>
    </source>
</reference>
<protein>
    <submittedName>
        <fullName evidence="2">ATPase</fullName>
    </submittedName>
</protein>
<dbReference type="SUPFAM" id="SSF52540">
    <property type="entry name" value="P-loop containing nucleoside triphosphate hydrolases"/>
    <property type="match status" value="1"/>
</dbReference>
<dbReference type="AlphaFoldDB" id="A0A191YPG7"/>